<sequence>MLFCLLSLGSPNAGTAPPLTITNGIDGDVFFNITVGTPGTCTCEAPACVSGGAIGETLLKGQSKGFHAAANCYYYAVGGGIVAKDGRTCRTWRADFNSCAVYGGHTDGECSRISGEDCHVSGTASTLIATIDSTCDTIPYAQCTASSKCCGANVCLPSKPGSSYLMCTPTNSSAAMVGTDCTISRFPGLCCTSLSSKSQCQAATGCHWSPLGACYLDEVRR</sequence>
<protein>
    <submittedName>
        <fullName evidence="1">Uncharacterized protein</fullName>
    </submittedName>
</protein>
<accession>A0A7S0Q996</accession>
<evidence type="ECO:0000313" key="1">
    <source>
        <dbReference type="EMBL" id="CAD8617609.1"/>
    </source>
</evidence>
<dbReference type="AlphaFoldDB" id="A0A7S0Q996"/>
<gene>
    <name evidence="1" type="ORF">CPEL01642_LOCUS20990</name>
</gene>
<name>A0A7S0Q996_9EUKA</name>
<reference evidence="1" key="1">
    <citation type="submission" date="2021-01" db="EMBL/GenBank/DDBJ databases">
        <authorList>
            <person name="Corre E."/>
            <person name="Pelletier E."/>
            <person name="Niang G."/>
            <person name="Scheremetjew M."/>
            <person name="Finn R."/>
            <person name="Kale V."/>
            <person name="Holt S."/>
            <person name="Cochrane G."/>
            <person name="Meng A."/>
            <person name="Brown T."/>
            <person name="Cohen L."/>
        </authorList>
    </citation>
    <scope>NUCLEOTIDE SEQUENCE</scope>
    <source>
        <strain evidence="1">PLY182g</strain>
    </source>
</reference>
<proteinExistence type="predicted"/>
<dbReference type="EMBL" id="HBEY01043840">
    <property type="protein sequence ID" value="CAD8617609.1"/>
    <property type="molecule type" value="Transcribed_RNA"/>
</dbReference>
<organism evidence="1">
    <name type="scientific">Coccolithus braarudii</name>
    <dbReference type="NCBI Taxonomy" id="221442"/>
    <lineage>
        <taxon>Eukaryota</taxon>
        <taxon>Haptista</taxon>
        <taxon>Haptophyta</taxon>
        <taxon>Prymnesiophyceae</taxon>
        <taxon>Coccolithales</taxon>
        <taxon>Coccolithaceae</taxon>
        <taxon>Coccolithus</taxon>
    </lineage>
</organism>